<keyword evidence="1" id="KW-0732">Signal</keyword>
<gene>
    <name evidence="2" type="ORF">MGA5115_01381</name>
    <name evidence="3" type="ORF">MGA5116_02900</name>
</gene>
<evidence type="ECO:0008006" key="6">
    <source>
        <dbReference type="Google" id="ProtNLM"/>
    </source>
</evidence>
<evidence type="ECO:0000256" key="1">
    <source>
        <dbReference type="SAM" id="SignalP"/>
    </source>
</evidence>
<proteinExistence type="predicted"/>
<feature type="signal peptide" evidence="1">
    <location>
        <begin position="1"/>
        <end position="27"/>
    </location>
</feature>
<dbReference type="EMBL" id="FLRA01000010">
    <property type="protein sequence ID" value="SBT17272.1"/>
    <property type="molecule type" value="Genomic_DNA"/>
</dbReference>
<evidence type="ECO:0000313" key="2">
    <source>
        <dbReference type="EMBL" id="SBT17272.1"/>
    </source>
</evidence>
<evidence type="ECO:0000313" key="3">
    <source>
        <dbReference type="EMBL" id="SBT22284.1"/>
    </source>
</evidence>
<reference evidence="2 5" key="1">
    <citation type="submission" date="2016-06" db="EMBL/GenBank/DDBJ databases">
        <authorList>
            <person name="Kjaerup R.B."/>
            <person name="Dalgaard T.S."/>
            <person name="Juul-Madsen H.R."/>
        </authorList>
    </citation>
    <scope>NUCLEOTIDE SEQUENCE [LARGE SCALE GENOMIC DNA]</scope>
    <source>
        <strain evidence="2 5">CECT 5115</strain>
    </source>
</reference>
<accession>A0A1C3JQ33</accession>
<dbReference type="Proteomes" id="UP000092871">
    <property type="component" value="Unassembled WGS sequence"/>
</dbReference>
<feature type="chain" id="PRO_5008676932" description="DUF3570 domain-containing protein" evidence="1">
    <location>
        <begin position="28"/>
        <end position="323"/>
    </location>
</feature>
<name>A0A1C3JQ33_9GAMM</name>
<dbReference type="AlphaFoldDB" id="A0A1C3JQ33"/>
<sequence length="323" mass="37360">MTGLFNSVFCIRTVLCGLALMAPVSYADPIETTSSEQPEREWWKSTHETMSTKVGEWSNGLDAFFSGQRHEDASTSFVSMRFGSIIEGKEGVSGFFNLDARLHLPYTEDRLDLIIESDADQLTQDNRRVDNEPGQNILQSAQNTRFATMLRYFKEEWNANIDMGLLLKMPVDPFVRITFEQDYGLGQWSFKQEESLFDYYSLGYGGRYGIKALRPIGDRYEFGADFGVTYLEIDSETYWRQNVFLNHDFSDKSRLRYQISYLQEGSTPRAESFLYYVEYQRLLYDDWLIGQLKPQVTYERDNDYKAEVSLSASLEVLLGPGFL</sequence>
<keyword evidence="4" id="KW-1185">Reference proteome</keyword>
<reference evidence="3 4" key="2">
    <citation type="submission" date="2016-06" db="EMBL/GenBank/DDBJ databases">
        <authorList>
            <person name="Rodrigo-Torres L."/>
            <person name="Arahal D.R."/>
        </authorList>
    </citation>
    <scope>NUCLEOTIDE SEQUENCE [LARGE SCALE GENOMIC DNA]</scope>
    <source>
        <strain evidence="3 4">CECT 5116</strain>
    </source>
</reference>
<protein>
    <recommendedName>
        <fullName evidence="6">DUF3570 domain-containing protein</fullName>
    </recommendedName>
</protein>
<evidence type="ECO:0000313" key="5">
    <source>
        <dbReference type="Proteomes" id="UP000092871"/>
    </source>
</evidence>
<organism evidence="2 5">
    <name type="scientific">Marinomonas gallaica</name>
    <dbReference type="NCBI Taxonomy" id="1806667"/>
    <lineage>
        <taxon>Bacteria</taxon>
        <taxon>Pseudomonadati</taxon>
        <taxon>Pseudomonadota</taxon>
        <taxon>Gammaproteobacteria</taxon>
        <taxon>Oceanospirillales</taxon>
        <taxon>Oceanospirillaceae</taxon>
        <taxon>Marinomonas</taxon>
    </lineage>
</organism>
<evidence type="ECO:0000313" key="4">
    <source>
        <dbReference type="Proteomes" id="UP000092840"/>
    </source>
</evidence>
<dbReference type="Proteomes" id="UP000092840">
    <property type="component" value="Unassembled WGS sequence"/>
</dbReference>
<dbReference type="EMBL" id="FLRB01000016">
    <property type="protein sequence ID" value="SBT22284.1"/>
    <property type="molecule type" value="Genomic_DNA"/>
</dbReference>